<organism evidence="2 3">
    <name type="scientific">Morus notabilis</name>
    <dbReference type="NCBI Taxonomy" id="981085"/>
    <lineage>
        <taxon>Eukaryota</taxon>
        <taxon>Viridiplantae</taxon>
        <taxon>Streptophyta</taxon>
        <taxon>Embryophyta</taxon>
        <taxon>Tracheophyta</taxon>
        <taxon>Spermatophyta</taxon>
        <taxon>Magnoliopsida</taxon>
        <taxon>eudicotyledons</taxon>
        <taxon>Gunneridae</taxon>
        <taxon>Pentapetalae</taxon>
        <taxon>rosids</taxon>
        <taxon>fabids</taxon>
        <taxon>Rosales</taxon>
        <taxon>Moraceae</taxon>
        <taxon>Moreae</taxon>
        <taxon>Morus</taxon>
    </lineage>
</organism>
<dbReference type="OrthoDB" id="1026046at2759"/>
<dbReference type="InterPro" id="IPR003676">
    <property type="entry name" value="SAUR_fam"/>
</dbReference>
<protein>
    <recommendedName>
        <fullName evidence="4">Auxin-induced protein X10A</fullName>
    </recommendedName>
</protein>
<evidence type="ECO:0000313" key="2">
    <source>
        <dbReference type="EMBL" id="EXB54448.1"/>
    </source>
</evidence>
<dbReference type="AlphaFoldDB" id="W9RGH3"/>
<gene>
    <name evidence="2" type="ORF">L484_019007</name>
</gene>
<comment type="similarity">
    <text evidence="1">Belongs to the ARG7 family.</text>
</comment>
<dbReference type="Proteomes" id="UP000030645">
    <property type="component" value="Unassembled WGS sequence"/>
</dbReference>
<accession>W9RGH3</accession>
<evidence type="ECO:0000313" key="3">
    <source>
        <dbReference type="Proteomes" id="UP000030645"/>
    </source>
</evidence>
<dbReference type="eggNOG" id="ENOG502S3J8">
    <property type="taxonomic scope" value="Eukaryota"/>
</dbReference>
<dbReference type="Pfam" id="PF02519">
    <property type="entry name" value="Auxin_inducible"/>
    <property type="match status" value="1"/>
</dbReference>
<keyword evidence="3" id="KW-1185">Reference proteome</keyword>
<dbReference type="PANTHER" id="PTHR31374">
    <property type="entry name" value="AUXIN-INDUCED PROTEIN-LIKE-RELATED"/>
    <property type="match status" value="1"/>
</dbReference>
<reference evidence="3" key="1">
    <citation type="submission" date="2013-01" db="EMBL/GenBank/DDBJ databases">
        <title>Draft Genome Sequence of a Mulberry Tree, Morus notabilis C.K. Schneid.</title>
        <authorList>
            <person name="He N."/>
            <person name="Zhao S."/>
        </authorList>
    </citation>
    <scope>NUCLEOTIDE SEQUENCE</scope>
</reference>
<sequence>MRKARGFKLRGKLVKICKWVIARPRRTRKSSNFSNRKRNPITKFLNLARFLRRGVKQLTMCNISFSSPKSGYVPLDHEDPVDQKPGRDGIPKGHLAVYVGESQDETQRYLVPVIYFNHPLFGELLKEAEKVYGFNHPGRITIPCGASEFEKVQMRIASGEEYCQRRRISKPADYYWSQ</sequence>
<dbReference type="GO" id="GO:0009733">
    <property type="term" value="P:response to auxin"/>
    <property type="evidence" value="ECO:0007669"/>
    <property type="project" value="InterPro"/>
</dbReference>
<dbReference type="EMBL" id="KE344182">
    <property type="protein sequence ID" value="EXB54448.1"/>
    <property type="molecule type" value="Genomic_DNA"/>
</dbReference>
<dbReference type="KEGG" id="mnt:21401961"/>
<dbReference type="PANTHER" id="PTHR31374:SF359">
    <property type="match status" value="1"/>
</dbReference>
<dbReference type="STRING" id="981085.W9RGH3"/>
<evidence type="ECO:0000256" key="1">
    <source>
        <dbReference type="ARBA" id="ARBA00006974"/>
    </source>
</evidence>
<proteinExistence type="inferred from homology"/>
<evidence type="ECO:0008006" key="4">
    <source>
        <dbReference type="Google" id="ProtNLM"/>
    </source>
</evidence>
<name>W9RGH3_9ROSA</name>